<dbReference type="InterPro" id="IPR019546">
    <property type="entry name" value="TAT_signal_bac_arc"/>
</dbReference>
<feature type="chain" id="PRO_5033034649" evidence="2">
    <location>
        <begin position="28"/>
        <end position="340"/>
    </location>
</feature>
<sequence length="340" mass="37029">MNVSRRDFLAGSAAAATALTTLRPAFAASNFVIGTFGGLYSEILDASVIPAFESANDVTVQKELGWGSKFIPKIIASKANPPFDLIYVNEDEAIFGETAGLWEPMDTGATPNIANVYDICKPPAIPQYTSTVYEFTCAYNPEKMDAPKSWADLWQDGITVGVPHISSTYGMIFLQIAAELNGGSVENLDPGFQALKDLPNMKIYKGVTDGFGKFQQGEMDAALFYRHRIQLLMDDGVSVAFTTPSEGTYGMRTGVQIPKNTSNKAAALDWANRVMGAEYQDAFVSNLYSPSNTTVTMDADLAAKHVYGADKVNSLRFADWSVLNPRKSELLEQWNKAFTG</sequence>
<dbReference type="Pfam" id="PF13416">
    <property type="entry name" value="SBP_bac_8"/>
    <property type="match status" value="1"/>
</dbReference>
<keyword evidence="1 2" id="KW-0732">Signal</keyword>
<dbReference type="InterPro" id="IPR006059">
    <property type="entry name" value="SBP"/>
</dbReference>
<comment type="caution">
    <text evidence="3">The sequence shown here is derived from an EMBL/GenBank/DDBJ whole genome shotgun (WGS) entry which is preliminary data.</text>
</comment>
<evidence type="ECO:0000313" key="4">
    <source>
        <dbReference type="Proteomes" id="UP000581135"/>
    </source>
</evidence>
<accession>A0A839SYL6</accession>
<dbReference type="PANTHER" id="PTHR30006">
    <property type="entry name" value="THIAMINE-BINDING PERIPLASMIC PROTEIN-RELATED"/>
    <property type="match status" value="1"/>
</dbReference>
<dbReference type="EMBL" id="JACHXA010000006">
    <property type="protein sequence ID" value="MBB3066125.1"/>
    <property type="molecule type" value="Genomic_DNA"/>
</dbReference>
<dbReference type="PANTHER" id="PTHR30006:SF2">
    <property type="entry name" value="ABC TRANSPORTER SUBSTRATE-BINDING PROTEIN"/>
    <property type="match status" value="1"/>
</dbReference>
<organism evidence="3 4">
    <name type="scientific">Limibacillus halophilus</name>
    <dbReference type="NCBI Taxonomy" id="1579333"/>
    <lineage>
        <taxon>Bacteria</taxon>
        <taxon>Pseudomonadati</taxon>
        <taxon>Pseudomonadota</taxon>
        <taxon>Alphaproteobacteria</taxon>
        <taxon>Rhodospirillales</taxon>
        <taxon>Rhodovibrionaceae</taxon>
        <taxon>Limibacillus</taxon>
    </lineage>
</organism>
<dbReference type="GO" id="GO:0030975">
    <property type="term" value="F:thiamine binding"/>
    <property type="evidence" value="ECO:0007669"/>
    <property type="project" value="TreeGrafter"/>
</dbReference>
<reference evidence="3 4" key="1">
    <citation type="submission" date="2020-08" db="EMBL/GenBank/DDBJ databases">
        <title>Genomic Encyclopedia of Type Strains, Phase III (KMG-III): the genomes of soil and plant-associated and newly described type strains.</title>
        <authorList>
            <person name="Whitman W."/>
        </authorList>
    </citation>
    <scope>NUCLEOTIDE SEQUENCE [LARGE SCALE GENOMIC DNA]</scope>
    <source>
        <strain evidence="3 4">CECT 8803</strain>
    </source>
</reference>
<dbReference type="SUPFAM" id="SSF53850">
    <property type="entry name" value="Periplasmic binding protein-like II"/>
    <property type="match status" value="1"/>
</dbReference>
<dbReference type="NCBIfam" id="TIGR01409">
    <property type="entry name" value="TAT_signal_seq"/>
    <property type="match status" value="1"/>
</dbReference>
<dbReference type="GO" id="GO:0030976">
    <property type="term" value="F:thiamine pyrophosphate binding"/>
    <property type="evidence" value="ECO:0007669"/>
    <property type="project" value="TreeGrafter"/>
</dbReference>
<gene>
    <name evidence="3" type="ORF">FHR98_002428</name>
</gene>
<evidence type="ECO:0000313" key="3">
    <source>
        <dbReference type="EMBL" id="MBB3066125.1"/>
    </source>
</evidence>
<protein>
    <submittedName>
        <fullName evidence="3">Putative spermidine/putrescine transport system substrate-binding protein</fullName>
    </submittedName>
</protein>
<dbReference type="PROSITE" id="PS51318">
    <property type="entry name" value="TAT"/>
    <property type="match status" value="1"/>
</dbReference>
<dbReference type="Gene3D" id="3.40.190.10">
    <property type="entry name" value="Periplasmic binding protein-like II"/>
    <property type="match status" value="2"/>
</dbReference>
<evidence type="ECO:0000256" key="2">
    <source>
        <dbReference type="SAM" id="SignalP"/>
    </source>
</evidence>
<proteinExistence type="predicted"/>
<dbReference type="GO" id="GO:0015888">
    <property type="term" value="P:thiamine transport"/>
    <property type="evidence" value="ECO:0007669"/>
    <property type="project" value="TreeGrafter"/>
</dbReference>
<dbReference type="Proteomes" id="UP000581135">
    <property type="component" value="Unassembled WGS sequence"/>
</dbReference>
<evidence type="ECO:0000256" key="1">
    <source>
        <dbReference type="ARBA" id="ARBA00022729"/>
    </source>
</evidence>
<dbReference type="InterPro" id="IPR006311">
    <property type="entry name" value="TAT_signal"/>
</dbReference>
<dbReference type="RefSeq" id="WP_183416956.1">
    <property type="nucleotide sequence ID" value="NZ_JACHXA010000006.1"/>
</dbReference>
<name>A0A839SYL6_9PROT</name>
<dbReference type="AlphaFoldDB" id="A0A839SYL6"/>
<feature type="signal peptide" evidence="2">
    <location>
        <begin position="1"/>
        <end position="27"/>
    </location>
</feature>
<dbReference type="GO" id="GO:0030288">
    <property type="term" value="C:outer membrane-bounded periplasmic space"/>
    <property type="evidence" value="ECO:0007669"/>
    <property type="project" value="TreeGrafter"/>
</dbReference>
<keyword evidence="4" id="KW-1185">Reference proteome</keyword>